<dbReference type="AlphaFoldDB" id="A0A4Q1BRK7"/>
<proteinExistence type="predicted"/>
<evidence type="ECO:0000313" key="4">
    <source>
        <dbReference type="Proteomes" id="UP000289152"/>
    </source>
</evidence>
<name>A0A4Q1BRK7_TREME</name>
<feature type="compositionally biased region" description="Low complexity" evidence="1">
    <location>
        <begin position="263"/>
        <end position="287"/>
    </location>
</feature>
<feature type="region of interest" description="Disordered" evidence="1">
    <location>
        <begin position="261"/>
        <end position="291"/>
    </location>
</feature>
<dbReference type="InParanoid" id="A0A4Q1BRK7"/>
<dbReference type="EMBL" id="SDIL01000016">
    <property type="protein sequence ID" value="RXK40589.1"/>
    <property type="molecule type" value="Genomic_DNA"/>
</dbReference>
<evidence type="ECO:0000256" key="1">
    <source>
        <dbReference type="SAM" id="MobiDB-lite"/>
    </source>
</evidence>
<evidence type="ECO:0008006" key="5">
    <source>
        <dbReference type="Google" id="ProtNLM"/>
    </source>
</evidence>
<protein>
    <recommendedName>
        <fullName evidence="5">PBP domain-containing protein</fullName>
    </recommendedName>
</protein>
<keyword evidence="2" id="KW-0732">Signal</keyword>
<dbReference type="VEuPathDB" id="FungiDB:TREMEDRAFT_62493"/>
<keyword evidence="4" id="KW-1185">Reference proteome</keyword>
<organism evidence="3 4">
    <name type="scientific">Tremella mesenterica</name>
    <name type="common">Jelly fungus</name>
    <dbReference type="NCBI Taxonomy" id="5217"/>
    <lineage>
        <taxon>Eukaryota</taxon>
        <taxon>Fungi</taxon>
        <taxon>Dikarya</taxon>
        <taxon>Basidiomycota</taxon>
        <taxon>Agaricomycotina</taxon>
        <taxon>Tremellomycetes</taxon>
        <taxon>Tremellales</taxon>
        <taxon>Tremellaceae</taxon>
        <taxon>Tremella</taxon>
    </lineage>
</organism>
<accession>A0A4Q1BRK7</accession>
<evidence type="ECO:0000313" key="3">
    <source>
        <dbReference type="EMBL" id="RXK40589.1"/>
    </source>
</evidence>
<feature type="signal peptide" evidence="2">
    <location>
        <begin position="1"/>
        <end position="17"/>
    </location>
</feature>
<reference evidence="3 4" key="1">
    <citation type="submission" date="2016-06" db="EMBL/GenBank/DDBJ databases">
        <title>Evolution of pathogenesis and genome organization in the Tremellales.</title>
        <authorList>
            <person name="Cuomo C."/>
            <person name="Litvintseva A."/>
            <person name="Heitman J."/>
            <person name="Chen Y."/>
            <person name="Sun S."/>
            <person name="Springer D."/>
            <person name="Dromer F."/>
            <person name="Young S."/>
            <person name="Zeng Q."/>
            <person name="Chapman S."/>
            <person name="Gujja S."/>
            <person name="Saif S."/>
            <person name="Birren B."/>
        </authorList>
    </citation>
    <scope>NUCLEOTIDE SEQUENCE [LARGE SCALE GENOMIC DNA]</scope>
    <source>
        <strain evidence="3 4">ATCC 28783</strain>
    </source>
</reference>
<dbReference type="Proteomes" id="UP000289152">
    <property type="component" value="Unassembled WGS sequence"/>
</dbReference>
<evidence type="ECO:0000256" key="2">
    <source>
        <dbReference type="SAM" id="SignalP"/>
    </source>
</evidence>
<gene>
    <name evidence="3" type="ORF">M231_02044</name>
</gene>
<sequence length="318" mass="33578">MLAIVLVSLAKVGPVVAITASEAGPVYSPNMPCYDITKDQMVLSTAPNNSLILATDLAAALCCLVNKRMTWITTNIYLPGKTADTQAPTKFGMAKPGTLDAVLTEVTLPNSDPAGVTGVKKNSSWWPYGFKTAYNDLYIQNGQPNSCQNALEAMTGFKATTVTLQSNDTAAKNLFRDQLVQYADGSPIILGRKNSSNDSPQSDCQAVLTTNGTKPDINVVVFENFVGWKTIAFDDLFPDVVQYTHLTNWDYFAGLPIGGKAANSSQPPKDPSSSSNSSSKSAPAANSTCLSGPQDQAPFTVTVIVNQTAGAGGVSCKC</sequence>
<comment type="caution">
    <text evidence="3">The sequence shown here is derived from an EMBL/GenBank/DDBJ whole genome shotgun (WGS) entry which is preliminary data.</text>
</comment>
<feature type="chain" id="PRO_5020341990" description="PBP domain-containing protein" evidence="2">
    <location>
        <begin position="18"/>
        <end position="318"/>
    </location>
</feature>